<dbReference type="PANTHER" id="PTHR48104:SF30">
    <property type="entry name" value="METACASPASE-1"/>
    <property type="match status" value="1"/>
</dbReference>
<dbReference type="OrthoDB" id="3223806at2759"/>
<dbReference type="Gene3D" id="3.40.50.1460">
    <property type="match status" value="1"/>
</dbReference>
<dbReference type="Proteomes" id="UP000620124">
    <property type="component" value="Unassembled WGS sequence"/>
</dbReference>
<dbReference type="InterPro" id="IPR029030">
    <property type="entry name" value="Caspase-like_dom_sf"/>
</dbReference>
<evidence type="ECO:0000313" key="6">
    <source>
        <dbReference type="Proteomes" id="UP000620124"/>
    </source>
</evidence>
<evidence type="ECO:0000256" key="3">
    <source>
        <dbReference type="ARBA" id="ARBA00022807"/>
    </source>
</evidence>
<reference evidence="5" key="1">
    <citation type="submission" date="2020-05" db="EMBL/GenBank/DDBJ databases">
        <title>Mycena genomes resolve the evolution of fungal bioluminescence.</title>
        <authorList>
            <person name="Tsai I.J."/>
        </authorList>
    </citation>
    <scope>NUCLEOTIDE SEQUENCE</scope>
    <source>
        <strain evidence="5">CCC161011</strain>
    </source>
</reference>
<dbReference type="GO" id="GO:0005737">
    <property type="term" value="C:cytoplasm"/>
    <property type="evidence" value="ECO:0007669"/>
    <property type="project" value="TreeGrafter"/>
</dbReference>
<dbReference type="GO" id="GO:0006508">
    <property type="term" value="P:proteolysis"/>
    <property type="evidence" value="ECO:0007669"/>
    <property type="project" value="UniProtKB-KW"/>
</dbReference>
<sequence>MHDTPKKPGDIIFALIVGINNYEVINKLGGAVNDAEEFKKYLMAPRKEDIPLMDGTSTPLAGLGVPSGNVQLLRDAKRADILRVFQSHLIENPNIPGRGATMIFYFAGHGTRVESENKELPGDGWVEALCPVNVAARGSGSDYIHPIPDYVLGHLLHSLAEKKGNNIIVILDSCHSGGMGREADITIRRHTMSRSRVLPARLDSELFGTDPVTLSHRMWAPFTASFVLLAACSQDKRAYESQHRSRGYFTEHLLAALRKADHSDTTPYELIDDIQLPNEQKPVCIGANRHRLLFNPTAYPLIGPRRVLKADGSGTLWASIGAVEGVCMETEFEIYQPPNKLLCTVVPATVPEAHRTVLVLDNTVTPANNTFELPNAGSLGISVGSCAVLKNLNNSSMILHVHPAPGFHHTSALFPEDARGRSAYYKQAPLDRAHIRVRSDGADGIIVDRLALTTHSLRDVMQKEKAKTKARKLFDRLRLPEAKKKLTSALPNRCKEADKAKPKHNKGPNISGFANDVEEETHFSVEALDLPSTFHGIAHFHFHLRHHNKDVLLPRVFPGDVSSARAR</sequence>
<accession>A0A8H7D3V8</accession>
<protein>
    <submittedName>
        <fullName evidence="5">ICE-like protease (Caspase) p20 domain protein</fullName>
    </submittedName>
</protein>
<evidence type="ECO:0000256" key="1">
    <source>
        <dbReference type="ARBA" id="ARBA00009005"/>
    </source>
</evidence>
<dbReference type="GO" id="GO:0004197">
    <property type="term" value="F:cysteine-type endopeptidase activity"/>
    <property type="evidence" value="ECO:0007669"/>
    <property type="project" value="InterPro"/>
</dbReference>
<proteinExistence type="inferred from homology"/>
<dbReference type="InterPro" id="IPR011600">
    <property type="entry name" value="Pept_C14_caspase"/>
</dbReference>
<gene>
    <name evidence="5" type="ORF">MVEN_00848700</name>
</gene>
<keyword evidence="2" id="KW-0053">Apoptosis</keyword>
<dbReference type="InterPro" id="IPR050452">
    <property type="entry name" value="Metacaspase"/>
</dbReference>
<dbReference type="AlphaFoldDB" id="A0A8H7D3V8"/>
<evidence type="ECO:0000313" key="5">
    <source>
        <dbReference type="EMBL" id="KAF7358016.1"/>
    </source>
</evidence>
<dbReference type="Pfam" id="PF00656">
    <property type="entry name" value="Peptidase_C14"/>
    <property type="match status" value="1"/>
</dbReference>
<keyword evidence="5" id="KW-0645">Protease</keyword>
<keyword evidence="3" id="KW-0378">Hydrolase</keyword>
<evidence type="ECO:0000256" key="2">
    <source>
        <dbReference type="ARBA" id="ARBA00022703"/>
    </source>
</evidence>
<dbReference type="EMBL" id="JACAZI010000006">
    <property type="protein sequence ID" value="KAF7358016.1"/>
    <property type="molecule type" value="Genomic_DNA"/>
</dbReference>
<comment type="similarity">
    <text evidence="1">Belongs to the peptidase C14B family.</text>
</comment>
<evidence type="ECO:0000259" key="4">
    <source>
        <dbReference type="Pfam" id="PF00656"/>
    </source>
</evidence>
<dbReference type="SUPFAM" id="SSF52129">
    <property type="entry name" value="Caspase-like"/>
    <property type="match status" value="1"/>
</dbReference>
<dbReference type="GO" id="GO:0006915">
    <property type="term" value="P:apoptotic process"/>
    <property type="evidence" value="ECO:0007669"/>
    <property type="project" value="UniProtKB-KW"/>
</dbReference>
<keyword evidence="3" id="KW-0788">Thiol protease</keyword>
<organism evidence="5 6">
    <name type="scientific">Mycena venus</name>
    <dbReference type="NCBI Taxonomy" id="2733690"/>
    <lineage>
        <taxon>Eukaryota</taxon>
        <taxon>Fungi</taxon>
        <taxon>Dikarya</taxon>
        <taxon>Basidiomycota</taxon>
        <taxon>Agaricomycotina</taxon>
        <taxon>Agaricomycetes</taxon>
        <taxon>Agaricomycetidae</taxon>
        <taxon>Agaricales</taxon>
        <taxon>Marasmiineae</taxon>
        <taxon>Mycenaceae</taxon>
        <taxon>Mycena</taxon>
    </lineage>
</organism>
<dbReference type="PANTHER" id="PTHR48104">
    <property type="entry name" value="METACASPASE-4"/>
    <property type="match status" value="1"/>
</dbReference>
<feature type="domain" description="Peptidase C14 caspase" evidence="4">
    <location>
        <begin position="13"/>
        <end position="264"/>
    </location>
</feature>
<name>A0A8H7D3V8_9AGAR</name>
<comment type="caution">
    <text evidence="5">The sequence shown here is derived from an EMBL/GenBank/DDBJ whole genome shotgun (WGS) entry which is preliminary data.</text>
</comment>
<keyword evidence="6" id="KW-1185">Reference proteome</keyword>